<protein>
    <submittedName>
        <fullName evidence="1">Substrate-binding domain-containing protein</fullName>
    </submittedName>
</protein>
<comment type="caution">
    <text evidence="1">The sequence shown here is derived from an EMBL/GenBank/DDBJ whole genome shotgun (WGS) entry which is preliminary data.</text>
</comment>
<dbReference type="InterPro" id="IPR050682">
    <property type="entry name" value="ModA/WtpA"/>
</dbReference>
<keyword evidence="2" id="KW-1185">Reference proteome</keyword>
<organism evidence="1 2">
    <name type="scientific">Variovorax ureilyticus</name>
    <dbReference type="NCBI Taxonomy" id="1836198"/>
    <lineage>
        <taxon>Bacteria</taxon>
        <taxon>Pseudomonadati</taxon>
        <taxon>Pseudomonadota</taxon>
        <taxon>Betaproteobacteria</taxon>
        <taxon>Burkholderiales</taxon>
        <taxon>Comamonadaceae</taxon>
        <taxon>Variovorax</taxon>
    </lineage>
</organism>
<proteinExistence type="predicted"/>
<gene>
    <name evidence="1" type="ORF">WKW77_15745</name>
</gene>
<evidence type="ECO:0000313" key="1">
    <source>
        <dbReference type="EMBL" id="MEJ8812538.1"/>
    </source>
</evidence>
<reference evidence="1 2" key="1">
    <citation type="submission" date="2024-03" db="EMBL/GenBank/DDBJ databases">
        <title>Novel species of the genus Variovorax.</title>
        <authorList>
            <person name="Liu Q."/>
            <person name="Xin Y.-H."/>
        </authorList>
    </citation>
    <scope>NUCLEOTIDE SEQUENCE [LARGE SCALE GENOMIC DNA]</scope>
    <source>
        <strain evidence="1 2">KACC 18899</strain>
    </source>
</reference>
<dbReference type="Gene3D" id="3.40.190.10">
    <property type="entry name" value="Periplasmic binding protein-like II"/>
    <property type="match status" value="2"/>
</dbReference>
<dbReference type="RefSeq" id="WP_340357789.1">
    <property type="nucleotide sequence ID" value="NZ_JBBKZU010000006.1"/>
</dbReference>
<dbReference type="PANTHER" id="PTHR30632:SF11">
    <property type="entry name" value="BLR4797 PROTEIN"/>
    <property type="match status" value="1"/>
</dbReference>
<dbReference type="PANTHER" id="PTHR30632">
    <property type="entry name" value="MOLYBDATE-BINDING PERIPLASMIC PROTEIN"/>
    <property type="match status" value="1"/>
</dbReference>
<dbReference type="SUPFAM" id="SSF53850">
    <property type="entry name" value="Periplasmic binding protein-like II"/>
    <property type="match status" value="1"/>
</dbReference>
<name>A0ABU8VFU0_9BURK</name>
<accession>A0ABU8VFU0</accession>
<dbReference type="Pfam" id="PF13531">
    <property type="entry name" value="SBP_bac_11"/>
    <property type="match status" value="1"/>
</dbReference>
<dbReference type="Proteomes" id="UP001365846">
    <property type="component" value="Unassembled WGS sequence"/>
</dbReference>
<dbReference type="EMBL" id="JBBKZU010000006">
    <property type="protein sequence ID" value="MEJ8812538.1"/>
    <property type="molecule type" value="Genomic_DNA"/>
</dbReference>
<sequence>MNILCAGAAQGLVKALQGVFLELTGARVEGRFGAVGAMKEALLAGEPCDVMVVTAPMVAELQDERRLIVDSEAPLGRVRTGIAVRAGDPVPAISTPEALRDSLLAASAIYFPDAQRSTAGIHFASVLAKLGVANDVAARLRTFPNGATAMRELAAEPRRGAIGCTQITEIKYTPGIALAGPLPEAFELATVYTAAVSATARNPALAQRFVALLAGPTSRCLRAQGGFEIS</sequence>
<evidence type="ECO:0000313" key="2">
    <source>
        <dbReference type="Proteomes" id="UP001365846"/>
    </source>
</evidence>